<evidence type="ECO:0000259" key="3">
    <source>
        <dbReference type="Pfam" id="PF13719"/>
    </source>
</evidence>
<dbReference type="Proteomes" id="UP000063429">
    <property type="component" value="Chromosome"/>
</dbReference>
<name>A0ABN4HS69_9BURK</name>
<feature type="region of interest" description="Disordered" evidence="1">
    <location>
        <begin position="131"/>
        <end position="185"/>
    </location>
</feature>
<keyword evidence="5" id="KW-1185">Reference proteome</keyword>
<proteinExistence type="predicted"/>
<dbReference type="NCBIfam" id="TIGR02098">
    <property type="entry name" value="MJ0042_CXXC"/>
    <property type="match status" value="1"/>
</dbReference>
<reference evidence="5" key="1">
    <citation type="journal article" date="2015" name="Genome Announc.">
        <title>Complete Genome Sequence of Herbaspirillum hiltneri N3 (DSM 17495), Isolated from Surface-Sterilized Wheat Roots.</title>
        <authorList>
            <person name="Guizelini D."/>
            <person name="Saizaki P.M."/>
            <person name="Coimbra N.A."/>
            <person name="Weiss V.A."/>
            <person name="Faoro H."/>
            <person name="Sfeir M.Z."/>
            <person name="Baura V.A."/>
            <person name="Monteiro R.A."/>
            <person name="Chubatsu L.S."/>
            <person name="Souza E.M."/>
            <person name="Cruz L.M."/>
            <person name="Pedrosa F.O."/>
            <person name="Raittz R.T."/>
            <person name="Marchaukoski J.N."/>
            <person name="Steffens M.B."/>
        </authorList>
    </citation>
    <scope>NUCLEOTIDE SEQUENCE [LARGE SCALE GENOMIC DNA]</scope>
    <source>
        <strain evidence="5">N3</strain>
    </source>
</reference>
<evidence type="ECO:0000313" key="5">
    <source>
        <dbReference type="Proteomes" id="UP000063429"/>
    </source>
</evidence>
<protein>
    <recommendedName>
        <fullName evidence="3">Zinc finger/thioredoxin putative domain-containing protein</fullName>
    </recommendedName>
</protein>
<dbReference type="Pfam" id="PF13719">
    <property type="entry name" value="Zn_ribbon_5"/>
    <property type="match status" value="1"/>
</dbReference>
<accession>A0ABN4HS69</accession>
<feature type="transmembrane region" description="Helical" evidence="2">
    <location>
        <begin position="289"/>
        <end position="310"/>
    </location>
</feature>
<dbReference type="RefSeq" id="WP_053194856.1">
    <property type="nucleotide sequence ID" value="NZ_CP011409.1"/>
</dbReference>
<sequence length="443" mass="46620">MALATQCPFCQTTFRVAQDQLKLRGGLVRCGACKEVFNGNDHLIAPEIAQQLVIAPSTPATEARSTDSAAPHAPLGWPPLPGSPPVPPTHVATPPASPAAKSSAPATPPPWMATANLSAAFASIAAETNDAPWGAQPAQKDETPAAASPETPEAVPEPSPAASFPLPGSPTAAPTTAPAVAGETASPLAAPDASINTLTQALSYPVPQTSSAIPENAGTAETETETAAALPPKPRPHEEAGRKKLADAEEEEVEEDEAGSDEDDENDEDAPAFVQKAERRERLGRIARVFMIVGAVVLGIALLLQATYVWRNTIAAWLPSTRPLLAAACAPLHCSVGLPTSIDQLVLESSELQLVPPNQNIYTLSALLRNRSYGAQAWPYLELTLNDGDEKAITRRVFTPREYLGSAKLVDSGLAGEGEQQIKMTFELTQPAASGYRIYLFYP</sequence>
<dbReference type="EMBL" id="CP011409">
    <property type="protein sequence ID" value="AKZ61392.1"/>
    <property type="molecule type" value="Genomic_DNA"/>
</dbReference>
<feature type="compositionally biased region" description="Basic and acidic residues" evidence="1">
    <location>
        <begin position="235"/>
        <end position="247"/>
    </location>
</feature>
<keyword evidence="2" id="KW-1133">Transmembrane helix</keyword>
<keyword evidence="2" id="KW-0472">Membrane</keyword>
<feature type="compositionally biased region" description="Low complexity" evidence="1">
    <location>
        <begin position="89"/>
        <end position="105"/>
    </location>
</feature>
<gene>
    <name evidence="4" type="ORF">F506_00775</name>
</gene>
<organism evidence="4 5">
    <name type="scientific">Herbaspirillum hiltneri N3</name>
    <dbReference type="NCBI Taxonomy" id="1262470"/>
    <lineage>
        <taxon>Bacteria</taxon>
        <taxon>Pseudomonadati</taxon>
        <taxon>Pseudomonadota</taxon>
        <taxon>Betaproteobacteria</taxon>
        <taxon>Burkholderiales</taxon>
        <taxon>Oxalobacteraceae</taxon>
        <taxon>Herbaspirillum</taxon>
    </lineage>
</organism>
<dbReference type="InterPro" id="IPR011723">
    <property type="entry name" value="Znf/thioredoxin_put"/>
</dbReference>
<dbReference type="Pfam" id="PF11906">
    <property type="entry name" value="DUF3426"/>
    <property type="match status" value="1"/>
</dbReference>
<feature type="compositionally biased region" description="Pro residues" evidence="1">
    <location>
        <begin position="76"/>
        <end position="88"/>
    </location>
</feature>
<evidence type="ECO:0000256" key="2">
    <source>
        <dbReference type="SAM" id="Phobius"/>
    </source>
</evidence>
<feature type="compositionally biased region" description="Acidic residues" evidence="1">
    <location>
        <begin position="248"/>
        <end position="270"/>
    </location>
</feature>
<dbReference type="InterPro" id="IPR021834">
    <property type="entry name" value="DUF3426"/>
</dbReference>
<feature type="region of interest" description="Disordered" evidence="1">
    <location>
        <begin position="208"/>
        <end position="270"/>
    </location>
</feature>
<feature type="region of interest" description="Disordered" evidence="1">
    <location>
        <begin position="58"/>
        <end position="111"/>
    </location>
</feature>
<feature type="compositionally biased region" description="Low complexity" evidence="1">
    <location>
        <begin position="219"/>
        <end position="229"/>
    </location>
</feature>
<evidence type="ECO:0000256" key="1">
    <source>
        <dbReference type="SAM" id="MobiDB-lite"/>
    </source>
</evidence>
<evidence type="ECO:0000313" key="4">
    <source>
        <dbReference type="EMBL" id="AKZ61392.1"/>
    </source>
</evidence>
<keyword evidence="2" id="KW-0812">Transmembrane</keyword>
<feature type="compositionally biased region" description="Low complexity" evidence="1">
    <location>
        <begin position="144"/>
        <end position="185"/>
    </location>
</feature>
<feature type="domain" description="Zinc finger/thioredoxin putative" evidence="3">
    <location>
        <begin position="3"/>
        <end position="38"/>
    </location>
</feature>